<dbReference type="GO" id="GO:0033177">
    <property type="term" value="C:proton-transporting two-sector ATPase complex, proton-transporting domain"/>
    <property type="evidence" value="ECO:0007669"/>
    <property type="project" value="InterPro"/>
</dbReference>
<evidence type="ECO:0000256" key="5">
    <source>
        <dbReference type="ARBA" id="ARBA00022547"/>
    </source>
</evidence>
<dbReference type="InterPro" id="IPR002379">
    <property type="entry name" value="ATPase_proteolipid_c-like_dom"/>
</dbReference>
<dbReference type="GO" id="GO:0008289">
    <property type="term" value="F:lipid binding"/>
    <property type="evidence" value="ECO:0007669"/>
    <property type="project" value="UniProtKB-KW"/>
</dbReference>
<dbReference type="PRINTS" id="PR00124">
    <property type="entry name" value="ATPASEC"/>
</dbReference>
<dbReference type="InterPro" id="IPR005953">
    <property type="entry name" value="ATP_synth_csu_bac/chlpt"/>
</dbReference>
<evidence type="ECO:0000256" key="6">
    <source>
        <dbReference type="ARBA" id="ARBA00022692"/>
    </source>
</evidence>
<name>A0A5C7FI27_9BACI</name>
<evidence type="ECO:0000256" key="7">
    <source>
        <dbReference type="ARBA" id="ARBA00022781"/>
    </source>
</evidence>
<dbReference type="GO" id="GO:0045259">
    <property type="term" value="C:proton-transporting ATP synthase complex"/>
    <property type="evidence" value="ECO:0007669"/>
    <property type="project" value="UniProtKB-KW"/>
</dbReference>
<protein>
    <recommendedName>
        <fullName evidence="14">ATP synthase subunit c</fullName>
    </recommendedName>
    <alternativeName>
        <fullName evidence="14">ATP synthase F(0) sector subunit c</fullName>
    </alternativeName>
    <alternativeName>
        <fullName evidence="14">F-type ATPase subunit c</fullName>
        <shortName evidence="14">F-ATPase subunit c</shortName>
    </alternativeName>
    <alternativeName>
        <fullName evidence="14">Lipid-binding protein</fullName>
    </alternativeName>
</protein>
<dbReference type="Proteomes" id="UP000321816">
    <property type="component" value="Chromosome"/>
</dbReference>
<dbReference type="Gene3D" id="1.20.20.10">
    <property type="entry name" value="F1F0 ATP synthase subunit C"/>
    <property type="match status" value="1"/>
</dbReference>
<evidence type="ECO:0000256" key="1">
    <source>
        <dbReference type="ARBA" id="ARBA00004651"/>
    </source>
</evidence>
<comment type="function">
    <text evidence="14">Key component of the F(0) channel; it plays a direct role in translocation across the membrane. A homomeric c-ring of between 10-14 subunits forms the central stalk rotor element with the F(1) delta and epsilon subunits.</text>
</comment>
<evidence type="ECO:0000256" key="8">
    <source>
        <dbReference type="ARBA" id="ARBA00022989"/>
    </source>
</evidence>
<keyword evidence="11 14" id="KW-0472">Membrane</keyword>
<organism evidence="16 17">
    <name type="scientific">Alkalicoccus halolimnae</name>
    <dbReference type="NCBI Taxonomy" id="1667239"/>
    <lineage>
        <taxon>Bacteria</taxon>
        <taxon>Bacillati</taxon>
        <taxon>Bacillota</taxon>
        <taxon>Bacilli</taxon>
        <taxon>Bacillales</taxon>
        <taxon>Bacillaceae</taxon>
        <taxon>Alkalicoccus</taxon>
    </lineage>
</organism>
<keyword evidence="7 14" id="KW-0375">Hydrogen ion transport</keyword>
<gene>
    <name evidence="14 16" type="primary">atpE</name>
    <name evidence="16" type="ORF">FTX54_015475</name>
</gene>
<dbReference type="FunFam" id="1.20.20.10:FF:000002">
    <property type="entry name" value="ATP synthase subunit c"/>
    <property type="match status" value="1"/>
</dbReference>
<sequence>MDVGLIGIGIGLAAGLAAIGGGIGVALVIANTLQGVTRQPELRGPLQTIMFIGVPLVEALPIFAIVLSFLLLGNM</sequence>
<reference evidence="16 17" key="1">
    <citation type="submission" date="2024-01" db="EMBL/GenBank/DDBJ databases">
        <title>Complete Genome Sequence of Alkalicoccus halolimnae BZ-SZ-XJ29T, a Moderately Halophilic Bacterium Isolated from a Salt Lake.</title>
        <authorList>
            <person name="Zhao B."/>
        </authorList>
    </citation>
    <scope>NUCLEOTIDE SEQUENCE [LARGE SCALE GENOMIC DNA]</scope>
    <source>
        <strain evidence="16 17">BZ-SZ-XJ29</strain>
    </source>
</reference>
<evidence type="ECO:0000256" key="13">
    <source>
        <dbReference type="ARBA" id="ARBA00025198"/>
    </source>
</evidence>
<dbReference type="GO" id="GO:0005886">
    <property type="term" value="C:plasma membrane"/>
    <property type="evidence" value="ECO:0007669"/>
    <property type="project" value="UniProtKB-SubCell"/>
</dbReference>
<dbReference type="NCBIfam" id="TIGR01260">
    <property type="entry name" value="ATP_synt_c"/>
    <property type="match status" value="1"/>
</dbReference>
<dbReference type="CDD" id="cd18185">
    <property type="entry name" value="ATP-synt_Fo_c_ATPE"/>
    <property type="match status" value="1"/>
</dbReference>
<dbReference type="GO" id="GO:0046933">
    <property type="term" value="F:proton-transporting ATP synthase activity, rotational mechanism"/>
    <property type="evidence" value="ECO:0007669"/>
    <property type="project" value="UniProtKB-UniRule"/>
</dbReference>
<keyword evidence="4 14" id="KW-1003">Cell membrane</keyword>
<dbReference type="NCBIfam" id="NF005363">
    <property type="entry name" value="PRK06876.1"/>
    <property type="match status" value="1"/>
</dbReference>
<evidence type="ECO:0000259" key="15">
    <source>
        <dbReference type="Pfam" id="PF00137"/>
    </source>
</evidence>
<keyword evidence="17" id="KW-1185">Reference proteome</keyword>
<keyword evidence="5 14" id="KW-0138">CF(0)</keyword>
<keyword evidence="12 14" id="KW-0066">ATP synthesis</keyword>
<dbReference type="KEGG" id="ahal:FTX54_015475"/>
<comment type="function">
    <text evidence="13 14">F(1)F(0) ATP synthase produces ATP from ADP in the presence of a proton or sodium gradient. F-type ATPases consist of two structural domains, F(1) containing the extramembraneous catalytic core and F(0) containing the membrane proton channel, linked together by a central stalk and a peripheral stalk. During catalysis, ATP synthesis in the catalytic domain of F(1) is coupled via a rotary mechanism of the central stalk subunits to proton translocation.</text>
</comment>
<proteinExistence type="inferred from homology"/>
<evidence type="ECO:0000256" key="4">
    <source>
        <dbReference type="ARBA" id="ARBA00022475"/>
    </source>
</evidence>
<dbReference type="SUPFAM" id="SSF81333">
    <property type="entry name" value="F1F0 ATP synthase subunit C"/>
    <property type="match status" value="1"/>
</dbReference>
<dbReference type="EMBL" id="CP144914">
    <property type="protein sequence ID" value="WWD79774.1"/>
    <property type="molecule type" value="Genomic_DNA"/>
</dbReference>
<accession>A0A5C7FI27</accession>
<evidence type="ECO:0000256" key="9">
    <source>
        <dbReference type="ARBA" id="ARBA00023065"/>
    </source>
</evidence>
<dbReference type="InterPro" id="IPR038662">
    <property type="entry name" value="ATP_synth_F0_csu_sf"/>
</dbReference>
<keyword evidence="6 14" id="KW-0812">Transmembrane</keyword>
<evidence type="ECO:0000256" key="12">
    <source>
        <dbReference type="ARBA" id="ARBA00023310"/>
    </source>
</evidence>
<feature type="transmembrane region" description="Helical" evidence="14">
    <location>
        <begin position="6"/>
        <end position="29"/>
    </location>
</feature>
<evidence type="ECO:0000313" key="17">
    <source>
        <dbReference type="Proteomes" id="UP000321816"/>
    </source>
</evidence>
<dbReference type="HAMAP" id="MF_01396">
    <property type="entry name" value="ATP_synth_c_bact"/>
    <property type="match status" value="1"/>
</dbReference>
<evidence type="ECO:0000313" key="16">
    <source>
        <dbReference type="EMBL" id="WWD79774.1"/>
    </source>
</evidence>
<dbReference type="AlphaFoldDB" id="A0A5C7FI27"/>
<dbReference type="InterPro" id="IPR035921">
    <property type="entry name" value="F/V-ATP_Csub_sf"/>
</dbReference>
<evidence type="ECO:0000256" key="2">
    <source>
        <dbReference type="ARBA" id="ARBA00006704"/>
    </source>
</evidence>
<dbReference type="PROSITE" id="PS00605">
    <property type="entry name" value="ATPASE_C"/>
    <property type="match status" value="1"/>
</dbReference>
<dbReference type="InterPro" id="IPR020537">
    <property type="entry name" value="ATP_synth_F0_csu_DDCD_BS"/>
</dbReference>
<dbReference type="InterPro" id="IPR000454">
    <property type="entry name" value="ATP_synth_F0_csu"/>
</dbReference>
<keyword evidence="9 14" id="KW-0406">Ion transport</keyword>
<keyword evidence="3 14" id="KW-0813">Transport</keyword>
<evidence type="ECO:0000256" key="3">
    <source>
        <dbReference type="ARBA" id="ARBA00022448"/>
    </source>
</evidence>
<feature type="site" description="Reversibly protonated during proton transport" evidence="14">
    <location>
        <position position="58"/>
    </location>
</feature>
<dbReference type="Pfam" id="PF00137">
    <property type="entry name" value="ATP-synt_C"/>
    <property type="match status" value="1"/>
</dbReference>
<dbReference type="OrthoDB" id="2357540at2"/>
<comment type="similarity">
    <text evidence="2 14">Belongs to the ATPase C chain family.</text>
</comment>
<feature type="transmembrane region" description="Helical" evidence="14">
    <location>
        <begin position="49"/>
        <end position="72"/>
    </location>
</feature>
<evidence type="ECO:0000256" key="11">
    <source>
        <dbReference type="ARBA" id="ARBA00023136"/>
    </source>
</evidence>
<evidence type="ECO:0000256" key="10">
    <source>
        <dbReference type="ARBA" id="ARBA00023121"/>
    </source>
</evidence>
<dbReference type="RefSeq" id="WP_147802761.1">
    <property type="nucleotide sequence ID" value="NZ_CP144914.1"/>
</dbReference>
<keyword evidence="8 14" id="KW-1133">Transmembrane helix</keyword>
<feature type="domain" description="V-ATPase proteolipid subunit C-like" evidence="15">
    <location>
        <begin position="8"/>
        <end position="71"/>
    </location>
</feature>
<evidence type="ECO:0000256" key="14">
    <source>
        <dbReference type="HAMAP-Rule" id="MF_01396"/>
    </source>
</evidence>
<comment type="subcellular location">
    <subcellularLocation>
        <location evidence="1 14">Cell membrane</location>
        <topology evidence="1 14">Multi-pass membrane protein</topology>
    </subcellularLocation>
</comment>
<keyword evidence="10 14" id="KW-0446">Lipid-binding</keyword>